<sequence length="120" mass="13569">MELKMDSIFSGLVALILIFGVMFVVTGVIHDKEENEILEKGKDRKALVIDKVKIKDNNIIPIVAGSVVIFNDNSKVDYSLKIDLDHKSYELNVNKRVFDEYEIGSNINVKLFDGKVRVAQ</sequence>
<keyword evidence="1" id="KW-1133">Transmembrane helix</keyword>
<organism evidence="2 3">
    <name type="scientific">Bacillus safensis</name>
    <dbReference type="NCBI Taxonomy" id="561879"/>
    <lineage>
        <taxon>Bacteria</taxon>
        <taxon>Bacillati</taxon>
        <taxon>Bacillota</taxon>
        <taxon>Bacilli</taxon>
        <taxon>Bacillales</taxon>
        <taxon>Bacillaceae</taxon>
        <taxon>Bacillus</taxon>
    </lineage>
</organism>
<proteinExistence type="predicted"/>
<evidence type="ECO:0000313" key="2">
    <source>
        <dbReference type="EMBL" id="APT48354.1"/>
    </source>
</evidence>
<evidence type="ECO:0000313" key="3">
    <source>
        <dbReference type="Proteomes" id="UP000185426"/>
    </source>
</evidence>
<dbReference type="Proteomes" id="UP000185426">
    <property type="component" value="Plasmid unnamed1"/>
</dbReference>
<dbReference type="RefSeq" id="WP_075623780.1">
    <property type="nucleotide sequence ID" value="NZ_CP015608.1"/>
</dbReference>
<evidence type="ECO:0000256" key="1">
    <source>
        <dbReference type="SAM" id="Phobius"/>
    </source>
</evidence>
<keyword evidence="1" id="KW-0472">Membrane</keyword>
<protein>
    <submittedName>
        <fullName evidence="2">Uncharacterized protein</fullName>
    </submittedName>
</protein>
<reference evidence="2 3" key="1">
    <citation type="submission" date="2016-05" db="EMBL/GenBank/DDBJ databases">
        <title>Complete Genome and Methylome Analysis of Psychrotrophic Bacterial Isolates from Antarctic Lake Untersee.</title>
        <authorList>
            <person name="Fomenkov A."/>
            <person name="Akimov V.N."/>
            <person name="Vasilyeva L.V."/>
            <person name="Andersen D."/>
            <person name="Vincze T."/>
            <person name="Roberts R.J."/>
        </authorList>
    </citation>
    <scope>NUCLEOTIDE SEQUENCE [LARGE SCALE GENOMIC DNA]</scope>
    <source>
        <strain evidence="2 3">U14-5</strain>
        <plasmid evidence="2 3">unnamed1</plasmid>
    </source>
</reference>
<dbReference type="AlphaFoldDB" id="A0A1L6ZPA7"/>
<accession>A0A1L6ZPA7</accession>
<gene>
    <name evidence="2" type="ORF">BSA145_21050</name>
</gene>
<geneLocation type="plasmid" evidence="2 3">
    <name>unnamed1</name>
</geneLocation>
<keyword evidence="1" id="KW-0812">Transmembrane</keyword>
<name>A0A1L6ZPA7_BACIA</name>
<dbReference type="EMBL" id="CP015608">
    <property type="protein sequence ID" value="APT48354.1"/>
    <property type="molecule type" value="Genomic_DNA"/>
</dbReference>
<feature type="transmembrane region" description="Helical" evidence="1">
    <location>
        <begin position="7"/>
        <end position="29"/>
    </location>
</feature>
<keyword evidence="2" id="KW-0614">Plasmid</keyword>